<organism evidence="4 5">
    <name type="scientific">Carpinus fangiana</name>
    <dbReference type="NCBI Taxonomy" id="176857"/>
    <lineage>
        <taxon>Eukaryota</taxon>
        <taxon>Viridiplantae</taxon>
        <taxon>Streptophyta</taxon>
        <taxon>Embryophyta</taxon>
        <taxon>Tracheophyta</taxon>
        <taxon>Spermatophyta</taxon>
        <taxon>Magnoliopsida</taxon>
        <taxon>eudicotyledons</taxon>
        <taxon>Gunneridae</taxon>
        <taxon>Pentapetalae</taxon>
        <taxon>rosids</taxon>
        <taxon>fabids</taxon>
        <taxon>Fagales</taxon>
        <taxon>Betulaceae</taxon>
        <taxon>Carpinus</taxon>
    </lineage>
</organism>
<accession>A0A5N6RHW8</accession>
<dbReference type="InterPro" id="IPR007942">
    <property type="entry name" value="PLipase-like"/>
</dbReference>
<dbReference type="PANTHER" id="PTHR46288">
    <property type="entry name" value="PHORBOL-ESTER/DAG-TYPE DOMAIN-CONTAINING PROTEIN"/>
    <property type="match status" value="1"/>
</dbReference>
<dbReference type="Pfam" id="PF03107">
    <property type="entry name" value="C1_2"/>
    <property type="match status" value="3"/>
</dbReference>
<keyword evidence="1" id="KW-0677">Repeat</keyword>
<dbReference type="SUPFAM" id="SSF57889">
    <property type="entry name" value="Cysteine-rich domain"/>
    <property type="match status" value="4"/>
</dbReference>
<keyword evidence="2" id="KW-0175">Coiled coil</keyword>
<protein>
    <recommendedName>
        <fullName evidence="3">DC1 domain-containing protein</fullName>
    </recommendedName>
</protein>
<evidence type="ECO:0000313" key="5">
    <source>
        <dbReference type="Proteomes" id="UP000327013"/>
    </source>
</evidence>
<feature type="coiled-coil region" evidence="2">
    <location>
        <begin position="572"/>
        <end position="599"/>
    </location>
</feature>
<sequence>MPANRIYCRVCGTYCSDPTYGCVQCGFFLHPSCSERHLPQEIKHFFHPCPLTLYTVPSYSGYERCTACGQFRSKIAFYYACSRCRFVMDVDCTLLLPTTQQILHFLHGHPLSLISNINADEYHNCYVCGKGCTDDPVTYACGCAKADYCKNFYLHKSCAELPQQIFHPFHQIPNHPLILRDSSYRRCNACTKYYAHGCAYRCQQCSFCLHIECSAEMAAVTYEGHDHLLQFKEILNLGNKLHCNACNKSAYESYAFSCLDLDCGFDLHHTCGPLPYSIKHKSHVIHPLILTSSPLEDEEDCEPDEFYCDACEEQRVDPFLPIYYCKECPFVAEVKCVISDVVSSLNGEYGDVELRNPLGQFGKVVTKDVAKEMMQKKDQKQLEPTLTWSDYLRTLSEHEKKEKNLLTDRIKETTTAKKIEAYDHEEIIMFSDKAYTQFMQFLNHSGFSNDKFRYPWDLSDHENKETVVNVGDYMTSRKLAPILNHLLSNHGDIGAQSTLSTPKFKSLYVYMLCKCIDHMRTTMVVDITHDILVEWWTCLKILRLEGFQIDFAFDRLKRVTHAYFGRYVEKEVDDVLDQLEKLKRKVKRIKSAKSSLIEECLREASVLKKDETDDEFYCDACEEERPDPLLPIYQCIECHFAADIKCVISEVIASLNGEYGDAELRNPLGQFGKVITKDAAKEMMQKKDRKQLEPTLTWRDYLRTLSEDEKNEKNLLTDRIKETTTAEKIEAYDHEEIIMFSDKAYTQFMQFLNHSGFPNNKFRYPWDLSDHENKEAVVNVGDYMTSRKLAPILNHLLSNHGDIGAQSTLSTPKFKSLYVRMLCKCIDHMRNTMVVDITHDILLEWWTCLKILRLEGFQIDFAFGRLKRVTHAYFGRYVEKEVDDVLDQLEKLKRKVKRVKSAKSSLIEECLREASVLKKGKAVTYSLL</sequence>
<feature type="domain" description="DC1" evidence="3">
    <location>
        <begin position="609"/>
        <end position="647"/>
    </location>
</feature>
<feature type="domain" description="DC1" evidence="3">
    <location>
        <begin position="281"/>
        <end position="337"/>
    </location>
</feature>
<evidence type="ECO:0000256" key="1">
    <source>
        <dbReference type="ARBA" id="ARBA00022737"/>
    </source>
</evidence>
<evidence type="ECO:0000256" key="2">
    <source>
        <dbReference type="SAM" id="Coils"/>
    </source>
</evidence>
<dbReference type="AlphaFoldDB" id="A0A5N6RHW8"/>
<name>A0A5N6RHW8_9ROSI</name>
<feature type="domain" description="DC1" evidence="3">
    <location>
        <begin position="45"/>
        <end position="92"/>
    </location>
</feature>
<dbReference type="Proteomes" id="UP000327013">
    <property type="component" value="Chromosome 6"/>
</dbReference>
<dbReference type="Pfam" id="PF05278">
    <property type="entry name" value="PEARLI-4"/>
    <property type="match status" value="2"/>
</dbReference>
<reference evidence="4 5" key="1">
    <citation type="submission" date="2019-06" db="EMBL/GenBank/DDBJ databases">
        <title>A chromosomal-level reference genome of Carpinus fangiana (Coryloideae, Betulaceae).</title>
        <authorList>
            <person name="Yang X."/>
            <person name="Wang Z."/>
            <person name="Zhang L."/>
            <person name="Hao G."/>
            <person name="Liu J."/>
            <person name="Yang Y."/>
        </authorList>
    </citation>
    <scope>NUCLEOTIDE SEQUENCE [LARGE SCALE GENOMIC DNA]</scope>
    <source>
        <strain evidence="4">Cfa_2016G</strain>
        <tissue evidence="4">Leaf</tissue>
    </source>
</reference>
<feature type="coiled-coil region" evidence="2">
    <location>
        <begin position="882"/>
        <end position="909"/>
    </location>
</feature>
<proteinExistence type="predicted"/>
<evidence type="ECO:0000313" key="4">
    <source>
        <dbReference type="EMBL" id="KAE8077470.1"/>
    </source>
</evidence>
<dbReference type="OrthoDB" id="1751421at2759"/>
<gene>
    <name evidence="4" type="ORF">FH972_016031</name>
</gene>
<evidence type="ECO:0000259" key="3">
    <source>
        <dbReference type="Pfam" id="PF03107"/>
    </source>
</evidence>
<dbReference type="InterPro" id="IPR046349">
    <property type="entry name" value="C1-like_sf"/>
</dbReference>
<dbReference type="InterPro" id="IPR004146">
    <property type="entry name" value="DC1"/>
</dbReference>
<dbReference type="PANTHER" id="PTHR46288:SF85">
    <property type="entry name" value="DC1 DOMAIN-CONTAINING PROTEIN"/>
    <property type="match status" value="1"/>
</dbReference>
<dbReference type="EMBL" id="CM017326">
    <property type="protein sequence ID" value="KAE8077470.1"/>
    <property type="molecule type" value="Genomic_DNA"/>
</dbReference>
<keyword evidence="5" id="KW-1185">Reference proteome</keyword>